<evidence type="ECO:0000313" key="4">
    <source>
        <dbReference type="Proteomes" id="UP000594454"/>
    </source>
</evidence>
<sequence length="285" mass="31091">MVNMGVKILLVAFALIGAFVPVAFSLVATPESPEAAVTIESSAGTFVAKYPGAKSLNSVDCAGEYALKCADCRNIAVCAGEKAPLAIKSCSNFNPAKPYCVNGACSSTVAPDTGVCAAEFRCSSEGYFPHPNDCSKYYFCDKVNGNAYEYSCGENRVYLSRQKSCTNRTNETECETINCQDSPNSFVHYGPHLAYYAFCSSEAGRKETVVYKCPDEDTSEFDMETLSCVYRCPAEGRHFNPSSCASFYECYRSGLEYQAIRWSCPMGFHYNTLLQRCEPGPCQAA</sequence>
<dbReference type="SUPFAM" id="SSF57625">
    <property type="entry name" value="Invertebrate chitin-binding proteins"/>
    <property type="match status" value="2"/>
</dbReference>
<dbReference type="OrthoDB" id="6020543at2759"/>
<proteinExistence type="predicted"/>
<dbReference type="OMA" id="NCHYYYL"/>
<evidence type="ECO:0000313" key="3">
    <source>
        <dbReference type="EMBL" id="CAD7089577.1"/>
    </source>
</evidence>
<keyword evidence="1" id="KW-0732">Signal</keyword>
<dbReference type="AlphaFoldDB" id="A0A7R8UYY4"/>
<dbReference type="EMBL" id="LR899012">
    <property type="protein sequence ID" value="CAD7089577.1"/>
    <property type="molecule type" value="Genomic_DNA"/>
</dbReference>
<organism evidence="3 4">
    <name type="scientific">Hermetia illucens</name>
    <name type="common">Black soldier fly</name>
    <dbReference type="NCBI Taxonomy" id="343691"/>
    <lineage>
        <taxon>Eukaryota</taxon>
        <taxon>Metazoa</taxon>
        <taxon>Ecdysozoa</taxon>
        <taxon>Arthropoda</taxon>
        <taxon>Hexapoda</taxon>
        <taxon>Insecta</taxon>
        <taxon>Pterygota</taxon>
        <taxon>Neoptera</taxon>
        <taxon>Endopterygota</taxon>
        <taxon>Diptera</taxon>
        <taxon>Brachycera</taxon>
        <taxon>Stratiomyomorpha</taxon>
        <taxon>Stratiomyidae</taxon>
        <taxon>Hermetiinae</taxon>
        <taxon>Hermetia</taxon>
    </lineage>
</organism>
<dbReference type="PROSITE" id="PS50940">
    <property type="entry name" value="CHIT_BIND_II"/>
    <property type="match status" value="2"/>
</dbReference>
<dbReference type="InParanoid" id="A0A7R8UYY4"/>
<protein>
    <recommendedName>
        <fullName evidence="2">Chitin-binding type-2 domain-containing protein</fullName>
    </recommendedName>
</protein>
<dbReference type="InterPro" id="IPR036508">
    <property type="entry name" value="Chitin-bd_dom_sf"/>
</dbReference>
<keyword evidence="4" id="KW-1185">Reference proteome</keyword>
<gene>
    <name evidence="3" type="ORF">HERILL_LOCUS12118</name>
</gene>
<feature type="domain" description="Chitin-binding type-2" evidence="2">
    <location>
        <begin position="119"/>
        <end position="176"/>
    </location>
</feature>
<dbReference type="GO" id="GO:0008061">
    <property type="term" value="F:chitin binding"/>
    <property type="evidence" value="ECO:0007669"/>
    <property type="project" value="InterPro"/>
</dbReference>
<evidence type="ECO:0000256" key="1">
    <source>
        <dbReference type="SAM" id="SignalP"/>
    </source>
</evidence>
<feature type="domain" description="Chitin-binding type-2" evidence="2">
    <location>
        <begin position="229"/>
        <end position="277"/>
    </location>
</feature>
<evidence type="ECO:0000259" key="2">
    <source>
        <dbReference type="PROSITE" id="PS50940"/>
    </source>
</evidence>
<accession>A0A7R8UYY4</accession>
<dbReference type="Pfam" id="PF01607">
    <property type="entry name" value="CBM_14"/>
    <property type="match status" value="2"/>
</dbReference>
<feature type="chain" id="PRO_5030883050" description="Chitin-binding type-2 domain-containing protein" evidence="1">
    <location>
        <begin position="26"/>
        <end position="285"/>
    </location>
</feature>
<feature type="signal peptide" evidence="1">
    <location>
        <begin position="1"/>
        <end position="25"/>
    </location>
</feature>
<dbReference type="Gene3D" id="2.170.140.10">
    <property type="entry name" value="Chitin binding domain"/>
    <property type="match status" value="2"/>
</dbReference>
<dbReference type="GO" id="GO:0005576">
    <property type="term" value="C:extracellular region"/>
    <property type="evidence" value="ECO:0007669"/>
    <property type="project" value="InterPro"/>
</dbReference>
<dbReference type="Proteomes" id="UP000594454">
    <property type="component" value="Chromosome 4"/>
</dbReference>
<dbReference type="InterPro" id="IPR002557">
    <property type="entry name" value="Chitin-bd_dom"/>
</dbReference>
<reference evidence="3 4" key="1">
    <citation type="submission" date="2020-11" db="EMBL/GenBank/DDBJ databases">
        <authorList>
            <person name="Wallbank WR R."/>
            <person name="Pardo Diaz C."/>
            <person name="Kozak K."/>
            <person name="Martin S."/>
            <person name="Jiggins C."/>
            <person name="Moest M."/>
            <person name="Warren A I."/>
            <person name="Generalovic N T."/>
            <person name="Byers J.R.P. K."/>
            <person name="Montejo-Kovacevich G."/>
            <person name="Yen C E."/>
        </authorList>
    </citation>
    <scope>NUCLEOTIDE SEQUENCE [LARGE SCALE GENOMIC DNA]</scope>
</reference>
<dbReference type="SMART" id="SM00494">
    <property type="entry name" value="ChtBD2"/>
    <property type="match status" value="2"/>
</dbReference>
<name>A0A7R8UYY4_HERIL</name>